<organism evidence="3 4">
    <name type="scientific">Microbacterium telephonicum</name>
    <dbReference type="NCBI Taxonomy" id="1714841"/>
    <lineage>
        <taxon>Bacteria</taxon>
        <taxon>Bacillati</taxon>
        <taxon>Actinomycetota</taxon>
        <taxon>Actinomycetes</taxon>
        <taxon>Micrococcales</taxon>
        <taxon>Microbacteriaceae</taxon>
        <taxon>Microbacterium</taxon>
    </lineage>
</organism>
<dbReference type="AlphaFoldDB" id="A0A498CB74"/>
<dbReference type="InterPro" id="IPR000326">
    <property type="entry name" value="PAP2/HPO"/>
</dbReference>
<comment type="caution">
    <text evidence="3">The sequence shown here is derived from an EMBL/GenBank/DDBJ whole genome shotgun (WGS) entry which is preliminary data.</text>
</comment>
<sequence length="224" mass="23428">MTSAPRHTDLEVTVALRWAVVGAVLLLVGVVLGVVLEAGDTDLLDADQVWNTFVGSFAPGLLPLSMVMNVVGAGVIATYLVPLGGALLLVLVRRPWGALYFLTATAVSAGTVQVLKAIFGRVRPEEMLVISDHGSFPSGHTANAATLAVVAVIVFPRLWVAIVGFGWVLLMGFSRTQVHAHWLTDTVGGAIIGAGVALLVAAAYGLPLQREWTRPLGFAAASAR</sequence>
<accession>A0A498CB74</accession>
<dbReference type="OrthoDB" id="5289372at2"/>
<dbReference type="Gene3D" id="1.20.144.10">
    <property type="entry name" value="Phosphatidic acid phosphatase type 2/haloperoxidase"/>
    <property type="match status" value="1"/>
</dbReference>
<protein>
    <submittedName>
        <fullName evidence="3">Undecaprenyl-diphosphatase</fullName>
    </submittedName>
</protein>
<evidence type="ECO:0000313" key="3">
    <source>
        <dbReference type="EMBL" id="RLK52915.1"/>
    </source>
</evidence>
<feature type="transmembrane region" description="Helical" evidence="1">
    <location>
        <begin position="144"/>
        <end position="170"/>
    </location>
</feature>
<dbReference type="SMART" id="SM00014">
    <property type="entry name" value="acidPPc"/>
    <property type="match status" value="1"/>
</dbReference>
<keyword evidence="4" id="KW-1185">Reference proteome</keyword>
<dbReference type="RefSeq" id="WP_121057692.1">
    <property type="nucleotide sequence ID" value="NZ_RCDB01000001.1"/>
</dbReference>
<reference evidence="3 4" key="1">
    <citation type="journal article" date="2015" name="Stand. Genomic Sci.">
        <title>Genomic Encyclopedia of Bacterial and Archaeal Type Strains, Phase III: the genomes of soil and plant-associated and newly described type strains.</title>
        <authorList>
            <person name="Whitman W.B."/>
            <person name="Woyke T."/>
            <person name="Klenk H.P."/>
            <person name="Zhou Y."/>
            <person name="Lilburn T.G."/>
            <person name="Beck B.J."/>
            <person name="De Vos P."/>
            <person name="Vandamme P."/>
            <person name="Eisen J.A."/>
            <person name="Garrity G."/>
            <person name="Hugenholtz P."/>
            <person name="Kyrpides N.C."/>
        </authorList>
    </citation>
    <scope>NUCLEOTIDE SEQUENCE [LARGE SCALE GENOMIC DNA]</scope>
    <source>
        <strain evidence="3 4">S2T63</strain>
    </source>
</reference>
<feature type="transmembrane region" description="Helical" evidence="1">
    <location>
        <begin position="182"/>
        <end position="206"/>
    </location>
</feature>
<dbReference type="SUPFAM" id="SSF48317">
    <property type="entry name" value="Acid phosphatase/Vanadium-dependent haloperoxidase"/>
    <property type="match status" value="1"/>
</dbReference>
<dbReference type="EMBL" id="RCDB01000001">
    <property type="protein sequence ID" value="RLK52915.1"/>
    <property type="molecule type" value="Genomic_DNA"/>
</dbReference>
<dbReference type="Pfam" id="PF01569">
    <property type="entry name" value="PAP2"/>
    <property type="match status" value="1"/>
</dbReference>
<gene>
    <name evidence="3" type="ORF">C7474_0877</name>
</gene>
<proteinExistence type="predicted"/>
<keyword evidence="1" id="KW-0472">Membrane</keyword>
<dbReference type="PANTHER" id="PTHR14969">
    <property type="entry name" value="SPHINGOSINE-1-PHOSPHATE PHOSPHOHYDROLASE"/>
    <property type="match status" value="1"/>
</dbReference>
<dbReference type="InterPro" id="IPR036938">
    <property type="entry name" value="PAP2/HPO_sf"/>
</dbReference>
<feature type="transmembrane region" description="Helical" evidence="1">
    <location>
        <begin position="66"/>
        <end position="92"/>
    </location>
</feature>
<evidence type="ECO:0000256" key="1">
    <source>
        <dbReference type="SAM" id="Phobius"/>
    </source>
</evidence>
<feature type="transmembrane region" description="Helical" evidence="1">
    <location>
        <begin position="12"/>
        <end position="36"/>
    </location>
</feature>
<dbReference type="PANTHER" id="PTHR14969:SF13">
    <property type="entry name" value="AT30094P"/>
    <property type="match status" value="1"/>
</dbReference>
<dbReference type="Proteomes" id="UP000273158">
    <property type="component" value="Unassembled WGS sequence"/>
</dbReference>
<name>A0A498CB74_9MICO</name>
<keyword evidence="1" id="KW-1133">Transmembrane helix</keyword>
<feature type="domain" description="Phosphatidic acid phosphatase type 2/haloperoxidase" evidence="2">
    <location>
        <begin position="96"/>
        <end position="201"/>
    </location>
</feature>
<evidence type="ECO:0000313" key="4">
    <source>
        <dbReference type="Proteomes" id="UP000273158"/>
    </source>
</evidence>
<evidence type="ECO:0000259" key="2">
    <source>
        <dbReference type="SMART" id="SM00014"/>
    </source>
</evidence>
<keyword evidence="1" id="KW-0812">Transmembrane</keyword>